<reference evidence="1" key="1">
    <citation type="submission" date="2013-12" db="EMBL/GenBank/DDBJ databases">
        <title>The Genome Sequence of Aphanomyces invadans NJM9701.</title>
        <authorList>
            <consortium name="The Broad Institute Genomics Platform"/>
            <person name="Russ C."/>
            <person name="Tyler B."/>
            <person name="van West P."/>
            <person name="Dieguez-Uribeondo J."/>
            <person name="Young S.K."/>
            <person name="Zeng Q."/>
            <person name="Gargeya S."/>
            <person name="Fitzgerald M."/>
            <person name="Abouelleil A."/>
            <person name="Alvarado L."/>
            <person name="Chapman S.B."/>
            <person name="Gainer-Dewar J."/>
            <person name="Goldberg J."/>
            <person name="Griggs A."/>
            <person name="Gujja S."/>
            <person name="Hansen M."/>
            <person name="Howarth C."/>
            <person name="Imamovic A."/>
            <person name="Ireland A."/>
            <person name="Larimer J."/>
            <person name="McCowan C."/>
            <person name="Murphy C."/>
            <person name="Pearson M."/>
            <person name="Poon T.W."/>
            <person name="Priest M."/>
            <person name="Roberts A."/>
            <person name="Saif S."/>
            <person name="Shea T."/>
            <person name="Sykes S."/>
            <person name="Wortman J."/>
            <person name="Nusbaum C."/>
            <person name="Birren B."/>
        </authorList>
    </citation>
    <scope>NUCLEOTIDE SEQUENCE [LARGE SCALE GENOMIC DNA]</scope>
    <source>
        <strain evidence="1">NJM9701</strain>
    </source>
</reference>
<proteinExistence type="predicted"/>
<protein>
    <recommendedName>
        <fullName evidence="2">BZIP domain-containing protein</fullName>
    </recommendedName>
</protein>
<dbReference type="AlphaFoldDB" id="A0A024TQC3"/>
<dbReference type="GeneID" id="20087547"/>
<sequence length="244" mass="27596">MLGDGTTASKALERRQVCNNNQKRYRARKKAANDRLAMDVAVLHEQTRSLKFSLERGRRWSAHEASVLQYFGLFSAGYDRSGQHDAYLRYMFSPHVQFNGLAHGIEPIAMSWAKYTNTFASIQVQCDRIQVFSDKMDESDSEMAVVDARASTRMLITWNTITTLFPHLPQTLAKRLVGEFLHLPLRAIFVFDSHLQVIQLTGESNLVEALYNLLGSLDDVSTVVAHSCMHLSPDLLAAQQHLNK</sequence>
<gene>
    <name evidence="1" type="ORF">H310_10497</name>
</gene>
<dbReference type="VEuPathDB" id="FungiDB:H310_10497"/>
<organism evidence="1">
    <name type="scientific">Aphanomyces invadans</name>
    <dbReference type="NCBI Taxonomy" id="157072"/>
    <lineage>
        <taxon>Eukaryota</taxon>
        <taxon>Sar</taxon>
        <taxon>Stramenopiles</taxon>
        <taxon>Oomycota</taxon>
        <taxon>Saprolegniomycetes</taxon>
        <taxon>Saprolegniales</taxon>
        <taxon>Verrucalvaceae</taxon>
        <taxon>Aphanomyces</taxon>
    </lineage>
</organism>
<evidence type="ECO:0008006" key="2">
    <source>
        <dbReference type="Google" id="ProtNLM"/>
    </source>
</evidence>
<dbReference type="EMBL" id="KI913977">
    <property type="protein sequence ID" value="ETV96335.1"/>
    <property type="molecule type" value="Genomic_DNA"/>
</dbReference>
<accession>A0A024TQC3</accession>
<evidence type="ECO:0000313" key="1">
    <source>
        <dbReference type="EMBL" id="ETV96335.1"/>
    </source>
</evidence>
<dbReference type="CDD" id="cd14686">
    <property type="entry name" value="bZIP"/>
    <property type="match status" value="1"/>
</dbReference>
<dbReference type="OrthoDB" id="166332at2759"/>
<name>A0A024TQC3_9STRA</name>
<dbReference type="RefSeq" id="XP_008875127.1">
    <property type="nucleotide sequence ID" value="XM_008876905.1"/>
</dbReference>